<proteinExistence type="predicted"/>
<evidence type="ECO:0000313" key="1">
    <source>
        <dbReference type="EMBL" id="GAJ93470.1"/>
    </source>
</evidence>
<gene>
    <name evidence="1" type="ORF">RRH01S_06_00900</name>
</gene>
<organism evidence="1 2">
    <name type="scientific">Rhizobium rhizogenes NBRC 13257</name>
    <dbReference type="NCBI Taxonomy" id="1220581"/>
    <lineage>
        <taxon>Bacteria</taxon>
        <taxon>Pseudomonadati</taxon>
        <taxon>Pseudomonadota</taxon>
        <taxon>Alphaproteobacteria</taxon>
        <taxon>Hyphomicrobiales</taxon>
        <taxon>Rhizobiaceae</taxon>
        <taxon>Rhizobium/Agrobacterium group</taxon>
        <taxon>Rhizobium</taxon>
    </lineage>
</organism>
<sequence length="73" mass="7622">MIDASGTFDAGGEIHHAIEVLSDLILFGPGFASMLETGQTTPFRNQSAADIEMKGRFPFGIGRGGQPIGKAGK</sequence>
<dbReference type="GeneID" id="86852582"/>
<dbReference type="EMBL" id="BAYX01000006">
    <property type="protein sequence ID" value="GAJ93470.1"/>
    <property type="molecule type" value="Genomic_DNA"/>
</dbReference>
<dbReference type="AlphaFoldDB" id="A0AA87Q5E5"/>
<reference evidence="1 2" key="1">
    <citation type="submission" date="2014-05" db="EMBL/GenBank/DDBJ databases">
        <title>Whole genome shotgun sequence of Rhizobium rhizogenes NBRC 13257.</title>
        <authorList>
            <person name="Katano-Makiyama Y."/>
            <person name="Hosoyama A."/>
            <person name="Hashimoto M."/>
            <person name="Hosoyama Y."/>
            <person name="Noguchi M."/>
            <person name="Tsuchikane K."/>
            <person name="Kimura A."/>
            <person name="Ohji S."/>
            <person name="Ichikawa N."/>
            <person name="Yamazoe A."/>
            <person name="Fujita N."/>
        </authorList>
    </citation>
    <scope>NUCLEOTIDE SEQUENCE [LARGE SCALE GENOMIC DNA]</scope>
    <source>
        <strain evidence="1 2">NBRC 13257</strain>
    </source>
</reference>
<dbReference type="RefSeq" id="WP_034515639.1">
    <property type="nucleotide sequence ID" value="NZ_BAYX01000006.1"/>
</dbReference>
<dbReference type="Proteomes" id="UP000026941">
    <property type="component" value="Unassembled WGS sequence"/>
</dbReference>
<evidence type="ECO:0000313" key="2">
    <source>
        <dbReference type="Proteomes" id="UP000026941"/>
    </source>
</evidence>
<name>A0AA87Q5E5_RHIRH</name>
<protein>
    <submittedName>
        <fullName evidence="1">Uncharacterized protein</fullName>
    </submittedName>
</protein>
<comment type="caution">
    <text evidence="1">The sequence shown here is derived from an EMBL/GenBank/DDBJ whole genome shotgun (WGS) entry which is preliminary data.</text>
</comment>
<accession>A0AA87Q5E5</accession>